<dbReference type="InterPro" id="IPR007072">
    <property type="entry name" value="RNMT_CmcI"/>
</dbReference>
<evidence type="ECO:0000313" key="4">
    <source>
        <dbReference type="Proteomes" id="UP000002402"/>
    </source>
</evidence>
<dbReference type="HOGENOM" id="CLU_063868_0_0_7"/>
<dbReference type="eggNOG" id="COG3510">
    <property type="taxonomic scope" value="Bacteria"/>
</dbReference>
<name>Q1D436_MYXXD</name>
<dbReference type="EnsemblBacteria" id="ABF89459">
    <property type="protein sequence ID" value="ABF89459"/>
    <property type="gene ID" value="MXAN_4416"/>
</dbReference>
<dbReference type="Proteomes" id="UP000002402">
    <property type="component" value="Chromosome"/>
</dbReference>
<dbReference type="GO" id="GO:0008610">
    <property type="term" value="P:lipid biosynthetic process"/>
    <property type="evidence" value="ECO:0007669"/>
    <property type="project" value="InterPro"/>
</dbReference>
<dbReference type="Pfam" id="PF04989">
    <property type="entry name" value="RMNT_CmcI"/>
    <property type="match status" value="1"/>
</dbReference>
<dbReference type="AlphaFoldDB" id="Q1D436"/>
<dbReference type="EMBL" id="CP000113">
    <property type="protein sequence ID" value="ABF89459.1"/>
    <property type="molecule type" value="Genomic_DNA"/>
</dbReference>
<evidence type="ECO:0000313" key="3">
    <source>
        <dbReference type="EMBL" id="ABF89459.1"/>
    </source>
</evidence>
<dbReference type="GO" id="GO:0008168">
    <property type="term" value="F:methyltransferase activity"/>
    <property type="evidence" value="ECO:0007669"/>
    <property type="project" value="UniProtKB-KW"/>
</dbReference>
<evidence type="ECO:0000256" key="2">
    <source>
        <dbReference type="ARBA" id="ARBA00022679"/>
    </source>
</evidence>
<dbReference type="PANTHER" id="PTHR40048:SF1">
    <property type="entry name" value="RHAMNOSYL O-METHYLTRANSFERASE"/>
    <property type="match status" value="1"/>
</dbReference>
<evidence type="ECO:0000256" key="1">
    <source>
        <dbReference type="ARBA" id="ARBA00022603"/>
    </source>
</evidence>
<dbReference type="STRING" id="246197.MXAN_4416"/>
<dbReference type="GO" id="GO:0032259">
    <property type="term" value="P:methylation"/>
    <property type="evidence" value="ECO:0007669"/>
    <property type="project" value="UniProtKB-KW"/>
</dbReference>
<keyword evidence="1" id="KW-0489">Methyltransferase</keyword>
<keyword evidence="2" id="KW-0808">Transferase</keyword>
<gene>
    <name evidence="3" type="ordered locus">MXAN_4416</name>
</gene>
<proteinExistence type="predicted"/>
<dbReference type="PANTHER" id="PTHR40048">
    <property type="entry name" value="RHAMNOSYL O-METHYLTRANSFERASE"/>
    <property type="match status" value="1"/>
</dbReference>
<dbReference type="SUPFAM" id="SSF53335">
    <property type="entry name" value="S-adenosyl-L-methionine-dependent methyltransferases"/>
    <property type="match status" value="1"/>
</dbReference>
<protein>
    <submittedName>
        <fullName evidence="3">Cephalosporin hydroxylase family protein</fullName>
    </submittedName>
</protein>
<organism evidence="3 4">
    <name type="scientific">Myxococcus xanthus (strain DK1622)</name>
    <dbReference type="NCBI Taxonomy" id="246197"/>
    <lineage>
        <taxon>Bacteria</taxon>
        <taxon>Pseudomonadati</taxon>
        <taxon>Myxococcota</taxon>
        <taxon>Myxococcia</taxon>
        <taxon>Myxococcales</taxon>
        <taxon>Cystobacterineae</taxon>
        <taxon>Myxococcaceae</taxon>
        <taxon>Myxococcus</taxon>
    </lineage>
</organism>
<reference evidence="3 4" key="1">
    <citation type="journal article" date="2006" name="Proc. Natl. Acad. Sci. U.S.A.">
        <title>Evolution of sensory complexity recorded in a myxobacterial genome.</title>
        <authorList>
            <person name="Goldman B.S."/>
            <person name="Nierman W.C."/>
            <person name="Kaiser D."/>
            <person name="Slater S.C."/>
            <person name="Durkin A.S."/>
            <person name="Eisen J.A."/>
            <person name="Ronning C.M."/>
            <person name="Barbazuk W.B."/>
            <person name="Blanchard M."/>
            <person name="Field C."/>
            <person name="Halling C."/>
            <person name="Hinkle G."/>
            <person name="Iartchuk O."/>
            <person name="Kim H.S."/>
            <person name="Mackenzie C."/>
            <person name="Madupu R."/>
            <person name="Miller N."/>
            <person name="Shvartsbeyn A."/>
            <person name="Sullivan S.A."/>
            <person name="Vaudin M."/>
            <person name="Wiegand R."/>
            <person name="Kaplan H.B."/>
        </authorList>
    </citation>
    <scope>NUCLEOTIDE SEQUENCE [LARGE SCALE GENOMIC DNA]</scope>
    <source>
        <strain evidence="4">DK1622</strain>
    </source>
</reference>
<dbReference type="OrthoDB" id="189417at2"/>
<keyword evidence="4" id="KW-1185">Reference proteome</keyword>
<dbReference type="InterPro" id="IPR029063">
    <property type="entry name" value="SAM-dependent_MTases_sf"/>
</dbReference>
<dbReference type="RefSeq" id="WP_011554415.1">
    <property type="nucleotide sequence ID" value="NC_008095.1"/>
</dbReference>
<dbReference type="GO" id="GO:0005886">
    <property type="term" value="C:plasma membrane"/>
    <property type="evidence" value="ECO:0007669"/>
    <property type="project" value="TreeGrafter"/>
</dbReference>
<sequence>MKQIIDDFHALYFGALVTREYHGGGERWMGVPIRKVPHDLWIYQEILHETRPDLIIETGTMFGGSALYFAHLCDLLGHGQVISIDLDQRESVPRHHRIEYMQGSSVAPEILERVRGRIAPGTRTMVVLDSDHSAEHVLQELRLYSPLVSPGHYLIVEDTNIGHPLHTFQVERGPMEAIEAFLPTAPDFERDSSREKLLFTSNPGGFLKRIR</sequence>
<dbReference type="KEGG" id="mxa:MXAN_4416"/>
<dbReference type="GO" id="GO:0071770">
    <property type="term" value="P:DIM/DIP cell wall layer assembly"/>
    <property type="evidence" value="ECO:0007669"/>
    <property type="project" value="TreeGrafter"/>
</dbReference>
<dbReference type="GeneID" id="41361729"/>
<dbReference type="Gene3D" id="3.40.50.150">
    <property type="entry name" value="Vaccinia Virus protein VP39"/>
    <property type="match status" value="1"/>
</dbReference>
<accession>Q1D436</accession>